<evidence type="ECO:0000259" key="1">
    <source>
        <dbReference type="PROSITE" id="PS50801"/>
    </source>
</evidence>
<dbReference type="InterPro" id="IPR016181">
    <property type="entry name" value="Acyl_CoA_acyltransferase"/>
</dbReference>
<accession>A0ABV1UJP1</accession>
<feature type="domain" description="STAS" evidence="1">
    <location>
        <begin position="19"/>
        <end position="82"/>
    </location>
</feature>
<name>A0ABV1UJP1_9ACTN</name>
<dbReference type="CDD" id="cd07043">
    <property type="entry name" value="STAS_anti-anti-sigma_factors"/>
    <property type="match status" value="1"/>
</dbReference>
<dbReference type="SUPFAM" id="SSF55729">
    <property type="entry name" value="Acyl-CoA N-acyltransferases (Nat)"/>
    <property type="match status" value="1"/>
</dbReference>
<dbReference type="EMBL" id="JBEPAZ010000076">
    <property type="protein sequence ID" value="MER6433951.1"/>
    <property type="molecule type" value="Genomic_DNA"/>
</dbReference>
<dbReference type="SUPFAM" id="SSF52091">
    <property type="entry name" value="SpoIIaa-like"/>
    <property type="match status" value="1"/>
</dbReference>
<dbReference type="PROSITE" id="PS50801">
    <property type="entry name" value="STAS"/>
    <property type="match status" value="1"/>
</dbReference>
<evidence type="ECO:0000313" key="2">
    <source>
        <dbReference type="EMBL" id="MER6433951.1"/>
    </source>
</evidence>
<dbReference type="InterPro" id="IPR036513">
    <property type="entry name" value="STAS_dom_sf"/>
</dbReference>
<keyword evidence="3" id="KW-1185">Reference proteome</keyword>
<dbReference type="Gene3D" id="3.30.750.24">
    <property type="entry name" value="STAS domain"/>
    <property type="match status" value="1"/>
</dbReference>
<reference evidence="2 3" key="1">
    <citation type="submission" date="2024-06" db="EMBL/GenBank/DDBJ databases">
        <title>The Natural Products Discovery Center: Release of the First 8490 Sequenced Strains for Exploring Actinobacteria Biosynthetic Diversity.</title>
        <authorList>
            <person name="Kalkreuter E."/>
            <person name="Kautsar S.A."/>
            <person name="Yang D."/>
            <person name="Bader C.D."/>
            <person name="Teijaro C.N."/>
            <person name="Fluegel L."/>
            <person name="Davis C.M."/>
            <person name="Simpson J.R."/>
            <person name="Lauterbach L."/>
            <person name="Steele A.D."/>
            <person name="Gui C."/>
            <person name="Meng S."/>
            <person name="Li G."/>
            <person name="Viehrig K."/>
            <person name="Ye F."/>
            <person name="Su P."/>
            <person name="Kiefer A.F."/>
            <person name="Nichols A."/>
            <person name="Cepeda A.J."/>
            <person name="Yan W."/>
            <person name="Fan B."/>
            <person name="Jiang Y."/>
            <person name="Adhikari A."/>
            <person name="Zheng C.-J."/>
            <person name="Schuster L."/>
            <person name="Cowan T.M."/>
            <person name="Smanski M.J."/>
            <person name="Chevrette M.G."/>
            <person name="De Carvalho L.P.S."/>
            <person name="Shen B."/>
        </authorList>
    </citation>
    <scope>NUCLEOTIDE SEQUENCE [LARGE SCALE GENOMIC DNA]</scope>
    <source>
        <strain evidence="2 3">NPDC001166</strain>
    </source>
</reference>
<dbReference type="Pfam" id="PF13466">
    <property type="entry name" value="STAS_2"/>
    <property type="match status" value="1"/>
</dbReference>
<sequence>MVVQRLDIHRRDRGERACVTLAGAIGPVTAPLLRAALNQCLRDGVTAIDVDLTTVGSCDSTGLDVFLVASRYADRVHASVRLHHPCAQITQLFAGTDSAWLLSGIPEARASADVQHDMGDPANAPVVRAGIRLRRLTRQQTQDMSGDIADLAAEPVAWLSAQAYRDRGGFLRWLAANARRPGFALVVAETTVLVGCAFGFPIGPGARSERELQESVQRLTGRAHFLFLTQVVAPHHAQRRDIGHRLQQRLLADRHTALGVTLLLATDKGGQAAFESWGWENCGEMVGMPGRGAPRVLELFPSDRPRRPGKR</sequence>
<comment type="caution">
    <text evidence="2">The sequence shown here is derived from an EMBL/GenBank/DDBJ whole genome shotgun (WGS) entry which is preliminary data.</text>
</comment>
<gene>
    <name evidence="2" type="ORF">ABT272_40555</name>
</gene>
<dbReference type="InterPro" id="IPR058548">
    <property type="entry name" value="MlaB-like_STAS"/>
</dbReference>
<protein>
    <submittedName>
        <fullName evidence="2">STAS domain-containing protein</fullName>
    </submittedName>
</protein>
<proteinExistence type="predicted"/>
<evidence type="ECO:0000313" key="3">
    <source>
        <dbReference type="Proteomes" id="UP001470023"/>
    </source>
</evidence>
<dbReference type="RefSeq" id="WP_352065891.1">
    <property type="nucleotide sequence ID" value="NZ_JBEPAZ010000076.1"/>
</dbReference>
<organism evidence="2 3">
    <name type="scientific">Streptomyces sp. 900105245</name>
    <dbReference type="NCBI Taxonomy" id="3154379"/>
    <lineage>
        <taxon>Bacteria</taxon>
        <taxon>Bacillati</taxon>
        <taxon>Actinomycetota</taxon>
        <taxon>Actinomycetes</taxon>
        <taxon>Kitasatosporales</taxon>
        <taxon>Streptomycetaceae</taxon>
        <taxon>Streptomyces</taxon>
    </lineage>
</organism>
<dbReference type="Proteomes" id="UP001470023">
    <property type="component" value="Unassembled WGS sequence"/>
</dbReference>
<dbReference type="Gene3D" id="3.40.630.30">
    <property type="match status" value="1"/>
</dbReference>
<dbReference type="InterPro" id="IPR002645">
    <property type="entry name" value="STAS_dom"/>
</dbReference>